<feature type="domain" description="Spore germination protein N-terminal" evidence="9">
    <location>
        <begin position="24"/>
        <end position="199"/>
    </location>
</feature>
<dbReference type="PROSITE" id="PS51257">
    <property type="entry name" value="PROKAR_LIPOPROTEIN"/>
    <property type="match status" value="1"/>
</dbReference>
<sequence>MKRNYLILTLHLILCVLLSGCWSKKELTDLAIISAMGLDLNDKGEYVSTLQVINPSNVAGGLQGGGGSKGPPVTVYTATGSNIIEVNQVASTKLPRRRYYAHTNLLVIGEELARKEGIDNILDAFERNPEFRMTAVIIIAQGAKASDLLKVMTPVDKIPANKIIKNLKFTEEQWGEFFTINLQNAIKDLTTTGKSTVITGFSVSGSPEQGKKLENIQDSDPETTIGATGLGIFKEGKLINWFEGKTARGTGWILHKVKNTGISFSWMDKEDAVVYQIIREQTNSIPKIKKGKPHITIEVKAEGNIMELRMPADLMDPLVLLKMEKEIEKTIKDELLLAVEEAKKNKTDIFGFGEAFHQSYPKDWEKLKEGWHDVHFPELAVDVKVDAYIRRTGLRNNANELQ</sequence>
<dbReference type="InterPro" id="IPR046953">
    <property type="entry name" value="Spore_GerAC-like_C"/>
</dbReference>
<comment type="subcellular location">
    <subcellularLocation>
        <location evidence="1">Membrane</location>
        <topology evidence="1">Lipid-anchor</topology>
    </subcellularLocation>
</comment>
<keyword evidence="3" id="KW-0309">Germination</keyword>
<keyword evidence="5" id="KW-0472">Membrane</keyword>
<dbReference type="Pfam" id="PF05504">
    <property type="entry name" value="Spore_GerAC"/>
    <property type="match status" value="1"/>
</dbReference>
<protein>
    <submittedName>
        <fullName evidence="10">Ger(X)C family spore germination protein</fullName>
    </submittedName>
</protein>
<name>A0ABS7K141_9BACI</name>
<keyword evidence="11" id="KW-1185">Reference proteome</keyword>
<keyword evidence="7" id="KW-0449">Lipoprotein</keyword>
<dbReference type="InterPro" id="IPR038501">
    <property type="entry name" value="Spore_GerAC_C_sf"/>
</dbReference>
<feature type="domain" description="Spore germination GerAC-like C-terminal" evidence="8">
    <location>
        <begin position="228"/>
        <end position="393"/>
    </location>
</feature>
<dbReference type="EMBL" id="JACWFH010000007">
    <property type="protein sequence ID" value="MBY0095976.1"/>
    <property type="molecule type" value="Genomic_DNA"/>
</dbReference>
<comment type="caution">
    <text evidence="10">The sequence shown here is derived from an EMBL/GenBank/DDBJ whole genome shotgun (WGS) entry which is preliminary data.</text>
</comment>
<dbReference type="InterPro" id="IPR008844">
    <property type="entry name" value="Spore_GerAC-like"/>
</dbReference>
<evidence type="ECO:0000256" key="4">
    <source>
        <dbReference type="ARBA" id="ARBA00022729"/>
    </source>
</evidence>
<evidence type="ECO:0000259" key="9">
    <source>
        <dbReference type="Pfam" id="PF25198"/>
    </source>
</evidence>
<gene>
    <name evidence="10" type="ORF">H0185_04040</name>
</gene>
<evidence type="ECO:0000313" key="10">
    <source>
        <dbReference type="EMBL" id="MBY0095976.1"/>
    </source>
</evidence>
<dbReference type="Gene3D" id="3.30.300.210">
    <property type="entry name" value="Nutrient germinant receptor protein C, domain 3"/>
    <property type="match status" value="1"/>
</dbReference>
<keyword evidence="4" id="KW-0732">Signal</keyword>
<dbReference type="RefSeq" id="WP_221871433.1">
    <property type="nucleotide sequence ID" value="NZ_JACWFH010000007.1"/>
</dbReference>
<comment type="similarity">
    <text evidence="2">Belongs to the GerABKC lipoprotein family.</text>
</comment>
<evidence type="ECO:0000256" key="2">
    <source>
        <dbReference type="ARBA" id="ARBA00007886"/>
    </source>
</evidence>
<evidence type="ECO:0000313" key="11">
    <source>
        <dbReference type="Proteomes" id="UP000769780"/>
    </source>
</evidence>
<dbReference type="Proteomes" id="UP000769780">
    <property type="component" value="Unassembled WGS sequence"/>
</dbReference>
<evidence type="ECO:0000256" key="5">
    <source>
        <dbReference type="ARBA" id="ARBA00023136"/>
    </source>
</evidence>
<dbReference type="InterPro" id="IPR057336">
    <property type="entry name" value="GerAC_N"/>
</dbReference>
<evidence type="ECO:0000259" key="8">
    <source>
        <dbReference type="Pfam" id="PF05504"/>
    </source>
</evidence>
<evidence type="ECO:0000256" key="3">
    <source>
        <dbReference type="ARBA" id="ARBA00022544"/>
    </source>
</evidence>
<keyword evidence="6" id="KW-0564">Palmitate</keyword>
<dbReference type="NCBIfam" id="TIGR02887">
    <property type="entry name" value="spore_ger_x_C"/>
    <property type="match status" value="1"/>
</dbReference>
<accession>A0ABS7K141</accession>
<dbReference type="Pfam" id="PF25198">
    <property type="entry name" value="Spore_GerAC_N"/>
    <property type="match status" value="1"/>
</dbReference>
<proteinExistence type="inferred from homology"/>
<dbReference type="PANTHER" id="PTHR35789">
    <property type="entry name" value="SPORE GERMINATION PROTEIN B3"/>
    <property type="match status" value="1"/>
</dbReference>
<reference evidence="10 11" key="1">
    <citation type="submission" date="2020-07" db="EMBL/GenBank/DDBJ databases">
        <title>Fungal Genomes of the International Space Station.</title>
        <authorList>
            <person name="Seuylemezian A."/>
            <person name="Singh N.K."/>
            <person name="Wood J."/>
            <person name="Venkateswaran K."/>
        </authorList>
    </citation>
    <scope>NUCLEOTIDE SEQUENCE [LARGE SCALE GENOMIC DNA]</scope>
    <source>
        <strain evidence="10 11">PL-B2</strain>
    </source>
</reference>
<evidence type="ECO:0000256" key="7">
    <source>
        <dbReference type="ARBA" id="ARBA00023288"/>
    </source>
</evidence>
<organism evidence="10 11">
    <name type="scientific">Mesobacillus maritimus</name>
    <dbReference type="NCBI Taxonomy" id="1643336"/>
    <lineage>
        <taxon>Bacteria</taxon>
        <taxon>Bacillati</taxon>
        <taxon>Bacillota</taxon>
        <taxon>Bacilli</taxon>
        <taxon>Bacillales</taxon>
        <taxon>Bacillaceae</taxon>
        <taxon>Mesobacillus</taxon>
    </lineage>
</organism>
<evidence type="ECO:0000256" key="1">
    <source>
        <dbReference type="ARBA" id="ARBA00004635"/>
    </source>
</evidence>
<evidence type="ECO:0000256" key="6">
    <source>
        <dbReference type="ARBA" id="ARBA00023139"/>
    </source>
</evidence>
<dbReference type="PANTHER" id="PTHR35789:SF1">
    <property type="entry name" value="SPORE GERMINATION PROTEIN B3"/>
    <property type="match status" value="1"/>
</dbReference>